<keyword evidence="2" id="KW-1133">Transmembrane helix</keyword>
<keyword evidence="2" id="KW-0812">Transmembrane</keyword>
<name>A0A382CMF9_9ZZZZ</name>
<protein>
    <recommendedName>
        <fullName evidence="4">Cyclase</fullName>
    </recommendedName>
</protein>
<evidence type="ECO:0000313" key="3">
    <source>
        <dbReference type="EMBL" id="SVB26463.1"/>
    </source>
</evidence>
<proteinExistence type="predicted"/>
<feature type="non-terminal residue" evidence="3">
    <location>
        <position position="166"/>
    </location>
</feature>
<dbReference type="EMBL" id="UINC01034903">
    <property type="protein sequence ID" value="SVB26463.1"/>
    <property type="molecule type" value="Genomic_DNA"/>
</dbReference>
<feature type="compositionally biased region" description="Polar residues" evidence="1">
    <location>
        <begin position="1"/>
        <end position="11"/>
    </location>
</feature>
<feature type="transmembrane region" description="Helical" evidence="2">
    <location>
        <begin position="51"/>
        <end position="70"/>
    </location>
</feature>
<evidence type="ECO:0008006" key="4">
    <source>
        <dbReference type="Google" id="ProtNLM"/>
    </source>
</evidence>
<sequence>VSPKNSAQEPTLDQRGAPGSLSGRRLPQFKAYTSCLRDDTIRQMTPQTSKFSVATSGFLLIVLLVAFGAVPGEAQTSGIHVPVTAAQYERWKTELSNWGRWGPDDQMGALNLITPDKRKQAATLVMDGVTVSMAADVITEETIEGSSPFEVSTYVNEGGGGDLLSV</sequence>
<evidence type="ECO:0000256" key="2">
    <source>
        <dbReference type="SAM" id="Phobius"/>
    </source>
</evidence>
<organism evidence="3">
    <name type="scientific">marine metagenome</name>
    <dbReference type="NCBI Taxonomy" id="408172"/>
    <lineage>
        <taxon>unclassified sequences</taxon>
        <taxon>metagenomes</taxon>
        <taxon>ecological metagenomes</taxon>
    </lineage>
</organism>
<feature type="non-terminal residue" evidence="3">
    <location>
        <position position="1"/>
    </location>
</feature>
<reference evidence="3" key="1">
    <citation type="submission" date="2018-05" db="EMBL/GenBank/DDBJ databases">
        <authorList>
            <person name="Lanie J.A."/>
            <person name="Ng W.-L."/>
            <person name="Kazmierczak K.M."/>
            <person name="Andrzejewski T.M."/>
            <person name="Davidsen T.M."/>
            <person name="Wayne K.J."/>
            <person name="Tettelin H."/>
            <person name="Glass J.I."/>
            <person name="Rusch D."/>
            <person name="Podicherti R."/>
            <person name="Tsui H.-C.T."/>
            <person name="Winkler M.E."/>
        </authorList>
    </citation>
    <scope>NUCLEOTIDE SEQUENCE</scope>
</reference>
<dbReference type="AlphaFoldDB" id="A0A382CMF9"/>
<keyword evidence="2" id="KW-0472">Membrane</keyword>
<accession>A0A382CMF9</accession>
<gene>
    <name evidence="3" type="ORF">METZ01_LOCUS179317</name>
</gene>
<evidence type="ECO:0000256" key="1">
    <source>
        <dbReference type="SAM" id="MobiDB-lite"/>
    </source>
</evidence>
<feature type="region of interest" description="Disordered" evidence="1">
    <location>
        <begin position="1"/>
        <end position="25"/>
    </location>
</feature>